<gene>
    <name evidence="2" type="ORF">D3P08_16685</name>
</gene>
<dbReference type="Proteomes" id="UP000266482">
    <property type="component" value="Unassembled WGS sequence"/>
</dbReference>
<name>A0A3A1UVT4_9BACL</name>
<evidence type="ECO:0000313" key="3">
    <source>
        <dbReference type="Proteomes" id="UP000266482"/>
    </source>
</evidence>
<dbReference type="PANTHER" id="PTHR43190">
    <property type="entry name" value="N-ACETYL-D-GLUCOSAMINE KINASE"/>
    <property type="match status" value="1"/>
</dbReference>
<dbReference type="Gene3D" id="3.30.420.40">
    <property type="match status" value="2"/>
</dbReference>
<reference evidence="2 3" key="1">
    <citation type="submission" date="2018-09" db="EMBL/GenBank/DDBJ databases">
        <title>Paenibacillus aracenensis nov. sp. isolated from a cave in southern Spain.</title>
        <authorList>
            <person name="Jurado V."/>
            <person name="Gutierrez-Patricio S."/>
            <person name="Gonzalez-Pimentel J.L."/>
            <person name="Miller A.Z."/>
            <person name="Laiz L."/>
            <person name="Saiz-Jimenez C."/>
        </authorList>
    </citation>
    <scope>NUCLEOTIDE SEQUENCE [LARGE SCALE GENOMIC DNA]</scope>
    <source>
        <strain evidence="2 3">DSM 22867</strain>
    </source>
</reference>
<dbReference type="InterPro" id="IPR043129">
    <property type="entry name" value="ATPase_NBD"/>
</dbReference>
<dbReference type="AlphaFoldDB" id="A0A3A1UVT4"/>
<dbReference type="InterPro" id="IPR052519">
    <property type="entry name" value="Euk-type_GlcNAc_Kinase"/>
</dbReference>
<dbReference type="RefSeq" id="WP_119600832.1">
    <property type="nucleotide sequence ID" value="NZ_QXQA01000010.1"/>
</dbReference>
<dbReference type="InterPro" id="IPR002731">
    <property type="entry name" value="ATPase_BadF"/>
</dbReference>
<dbReference type="SUPFAM" id="SSF53067">
    <property type="entry name" value="Actin-like ATPase domain"/>
    <property type="match status" value="1"/>
</dbReference>
<accession>A0A3A1UVT4</accession>
<protein>
    <submittedName>
        <fullName evidence="2">ATPase</fullName>
    </submittedName>
</protein>
<evidence type="ECO:0000259" key="1">
    <source>
        <dbReference type="Pfam" id="PF01869"/>
    </source>
</evidence>
<sequence length="319" mass="33823">MDSSVVIGIDGGGTHTRVMVCDLSGNQLAYLEGSGAASYHKDRNAAQNVQQAILDALDSAGRRVEDVRQVAAGIAGYDNPEDLTWIAELTDVPGLSCPKLHVNDAVSAHAGALLARPGIVAISGTGSIILGITEAGRQIRNYDFHHYAASAARFIAYDAVFEALAGNRDVSDGSLLLAMLRHFEAGSLEQLAELARQGFHSDRRERDKRFGQFAPYVTEAAEHGSSIATLVLNRAAAQLKTGIELIAAGFDSDDVQVALIGSVISSPYLSRTLTKLLADGRNKRYIVTPPELEPVAGSVLLALKALGLPATTITPDPRR</sequence>
<dbReference type="EMBL" id="QXQA01000010">
    <property type="protein sequence ID" value="RIX51541.1"/>
    <property type="molecule type" value="Genomic_DNA"/>
</dbReference>
<feature type="domain" description="ATPase BadF/BadG/BcrA/BcrD type" evidence="1">
    <location>
        <begin position="7"/>
        <end position="139"/>
    </location>
</feature>
<comment type="caution">
    <text evidence="2">The sequence shown here is derived from an EMBL/GenBank/DDBJ whole genome shotgun (WGS) entry which is preliminary data.</text>
</comment>
<organism evidence="2 3">
    <name type="scientific">Paenibacillus nanensis</name>
    <dbReference type="NCBI Taxonomy" id="393251"/>
    <lineage>
        <taxon>Bacteria</taxon>
        <taxon>Bacillati</taxon>
        <taxon>Bacillota</taxon>
        <taxon>Bacilli</taxon>
        <taxon>Bacillales</taxon>
        <taxon>Paenibacillaceae</taxon>
        <taxon>Paenibacillus</taxon>
    </lineage>
</organism>
<dbReference type="OrthoDB" id="9772633at2"/>
<evidence type="ECO:0000313" key="2">
    <source>
        <dbReference type="EMBL" id="RIX51541.1"/>
    </source>
</evidence>
<proteinExistence type="predicted"/>
<keyword evidence="3" id="KW-1185">Reference proteome</keyword>
<dbReference type="PANTHER" id="PTHR43190:SF3">
    <property type="entry name" value="N-ACETYL-D-GLUCOSAMINE KINASE"/>
    <property type="match status" value="1"/>
</dbReference>
<dbReference type="Pfam" id="PF01869">
    <property type="entry name" value="BcrAD_BadFG"/>
    <property type="match status" value="1"/>
</dbReference>